<keyword evidence="1" id="KW-0808">Transferase</keyword>
<comment type="caution">
    <text evidence="6">The sequence shown here is derived from an EMBL/GenBank/DDBJ whole genome shotgun (WGS) entry which is preliminary data.</text>
</comment>
<feature type="domain" description="PAC" evidence="5">
    <location>
        <begin position="223"/>
        <end position="276"/>
    </location>
</feature>
<dbReference type="GO" id="GO:0000155">
    <property type="term" value="F:phosphorelay sensor kinase activity"/>
    <property type="evidence" value="ECO:0007669"/>
    <property type="project" value="InterPro"/>
</dbReference>
<keyword evidence="3" id="KW-0902">Two-component regulatory system</keyword>
<evidence type="ECO:0000259" key="5">
    <source>
        <dbReference type="PROSITE" id="PS50113"/>
    </source>
</evidence>
<dbReference type="InterPro" id="IPR011712">
    <property type="entry name" value="Sig_transdc_His_kin_sub3_dim/P"/>
</dbReference>
<dbReference type="CDD" id="cd16917">
    <property type="entry name" value="HATPase_UhpB-NarQ-NarX-like"/>
    <property type="match status" value="1"/>
</dbReference>
<dbReference type="GO" id="GO:0016020">
    <property type="term" value="C:membrane"/>
    <property type="evidence" value="ECO:0007669"/>
    <property type="project" value="InterPro"/>
</dbReference>
<dbReference type="EMBL" id="DSXR01000115">
    <property type="protein sequence ID" value="HGS88155.1"/>
    <property type="molecule type" value="Genomic_DNA"/>
</dbReference>
<dbReference type="SUPFAM" id="SSF55874">
    <property type="entry name" value="ATPase domain of HSP90 chaperone/DNA topoisomerase II/histidine kinase"/>
    <property type="match status" value="1"/>
</dbReference>
<dbReference type="InterPro" id="IPR035965">
    <property type="entry name" value="PAS-like_dom_sf"/>
</dbReference>
<evidence type="ECO:0000256" key="2">
    <source>
        <dbReference type="ARBA" id="ARBA00022777"/>
    </source>
</evidence>
<dbReference type="Gene3D" id="3.30.450.40">
    <property type="match status" value="2"/>
</dbReference>
<dbReference type="Pfam" id="PF02518">
    <property type="entry name" value="HATPase_c"/>
    <property type="match status" value="1"/>
</dbReference>
<dbReference type="CDD" id="cd00130">
    <property type="entry name" value="PAS"/>
    <property type="match status" value="1"/>
</dbReference>
<dbReference type="InterPro" id="IPR005467">
    <property type="entry name" value="His_kinase_dom"/>
</dbReference>
<dbReference type="AlphaFoldDB" id="A0A7C4L2Z8"/>
<evidence type="ECO:0000256" key="1">
    <source>
        <dbReference type="ARBA" id="ARBA00022679"/>
    </source>
</evidence>
<dbReference type="Pfam" id="PF08447">
    <property type="entry name" value="PAS_3"/>
    <property type="match status" value="1"/>
</dbReference>
<dbReference type="InterPro" id="IPR050482">
    <property type="entry name" value="Sensor_HK_TwoCompSys"/>
</dbReference>
<dbReference type="Pfam" id="PF07730">
    <property type="entry name" value="HisKA_3"/>
    <property type="match status" value="1"/>
</dbReference>
<evidence type="ECO:0000259" key="4">
    <source>
        <dbReference type="PROSITE" id="PS50109"/>
    </source>
</evidence>
<dbReference type="SUPFAM" id="SSF55785">
    <property type="entry name" value="PYP-like sensor domain (PAS domain)"/>
    <property type="match status" value="2"/>
</dbReference>
<reference evidence="6" key="1">
    <citation type="journal article" date="2020" name="mSystems">
        <title>Genome- and Community-Level Interaction Insights into Carbon Utilization and Element Cycling Functions of Hydrothermarchaeota in Hydrothermal Sediment.</title>
        <authorList>
            <person name="Zhou Z."/>
            <person name="Liu Y."/>
            <person name="Xu W."/>
            <person name="Pan J."/>
            <person name="Luo Z.H."/>
            <person name="Li M."/>
        </authorList>
    </citation>
    <scope>NUCLEOTIDE SEQUENCE [LARGE SCALE GENOMIC DNA]</scope>
    <source>
        <strain evidence="6">SpSt-556</strain>
    </source>
</reference>
<protein>
    <submittedName>
        <fullName evidence="6">GAF domain-containing protein</fullName>
    </submittedName>
</protein>
<dbReference type="InterPro" id="IPR029016">
    <property type="entry name" value="GAF-like_dom_sf"/>
</dbReference>
<keyword evidence="2" id="KW-0418">Kinase</keyword>
<dbReference type="SUPFAM" id="SSF55781">
    <property type="entry name" value="GAF domain-like"/>
    <property type="match status" value="2"/>
</dbReference>
<dbReference type="Gene3D" id="1.20.5.1930">
    <property type="match status" value="1"/>
</dbReference>
<dbReference type="PROSITE" id="PS50113">
    <property type="entry name" value="PAC"/>
    <property type="match status" value="1"/>
</dbReference>
<dbReference type="NCBIfam" id="TIGR00229">
    <property type="entry name" value="sensory_box"/>
    <property type="match status" value="1"/>
</dbReference>
<dbReference type="InterPro" id="IPR000014">
    <property type="entry name" value="PAS"/>
</dbReference>
<gene>
    <name evidence="6" type="ORF">ENT17_11145</name>
</gene>
<dbReference type="PANTHER" id="PTHR24421:SF61">
    <property type="entry name" value="OXYGEN SENSOR HISTIDINE KINASE NREB"/>
    <property type="match status" value="1"/>
</dbReference>
<dbReference type="InterPro" id="IPR003018">
    <property type="entry name" value="GAF"/>
</dbReference>
<dbReference type="SMART" id="SM00086">
    <property type="entry name" value="PAC"/>
    <property type="match status" value="1"/>
</dbReference>
<dbReference type="InterPro" id="IPR013655">
    <property type="entry name" value="PAS_fold_3"/>
</dbReference>
<dbReference type="Pfam" id="PF13188">
    <property type="entry name" value="PAS_8"/>
    <property type="match status" value="1"/>
</dbReference>
<dbReference type="Gene3D" id="3.30.450.20">
    <property type="entry name" value="PAS domain"/>
    <property type="match status" value="2"/>
</dbReference>
<sequence length="848" mass="95230">MKTRPSTGPNPLESLSPTLLELVFSQIPIGVAIFDARFRLVRCNPTFALMAERYTSLTPDELKPGVCLPDFRPGQRGFFDLSLDEVFRGKTLQVNAFPVENGGMLSYWDAVIAPILQDEQVIGIVSILSEATEQGLTQETERETQKALKSLVENARRFALYRIELDPRKPFGGKVVFVSPSLKEIVGIVDPTRFENWFENIHPEDLPRVREANRRSTQFGEPYNQVTRVFHRQKKDWVWIQTISNPQRDASGRVTHFDGMIIDLTDQVTLQESVRRQAVAEGLREILRLINSNQPLSEILQVIARQAKEWLQADSTMIRQTFVEENRVRTVAQCDLPADFDIISETPFYQGLTDQALMDGDVVIIEDIPAVYTPRLAREDSAQDPLLAAGLAATARHYHSLLKTPLFIRGQIFGAITFHFAQPRKFSEEDIQLARILSDQTALAIENARLFQVAERRRRVAESLREILSILNTERPLDEVLNVIVTQAQQLLEAKAVAVHRLDADKKLLIPEASVGLSPEYIASIHLPLGQGALGKAVLTRTPVQVNDTTAVFSGNTVHSSEGETIQLDSRLVSKLQQFPDRYGAVLAVPMVIKSQIYGGLALYYAKPRNFSPEEIELAVTYADQASLAIENARLIQQVKETAVLEERSRLARDLHDAVTQTLFSTTLTAEVLPRIWEKNPQEGQKKLEELRELTRGALAEMRTLLVELRPTAMQEAELNDLIRHLGNAFIARARIPLSLTIEGNRPLPLDVKVAFYRVAQEALHNIAKHAEATQAWLSLIYTEDGLQLTVRDDGIGFDLQKLKPDHFGLGIMRERALQAGAQFSVESQPGNGTTITLYWQSTDIQTN</sequence>
<dbReference type="Gene3D" id="3.30.565.10">
    <property type="entry name" value="Histidine kinase-like ATPase, C-terminal domain"/>
    <property type="match status" value="1"/>
</dbReference>
<evidence type="ECO:0000256" key="3">
    <source>
        <dbReference type="ARBA" id="ARBA00023012"/>
    </source>
</evidence>
<dbReference type="PANTHER" id="PTHR24421">
    <property type="entry name" value="NITRATE/NITRITE SENSOR PROTEIN NARX-RELATED"/>
    <property type="match status" value="1"/>
</dbReference>
<dbReference type="InterPro" id="IPR001610">
    <property type="entry name" value="PAC"/>
</dbReference>
<evidence type="ECO:0000313" key="6">
    <source>
        <dbReference type="EMBL" id="HGS88155.1"/>
    </source>
</evidence>
<dbReference type="Pfam" id="PF13185">
    <property type="entry name" value="GAF_2"/>
    <property type="match status" value="1"/>
</dbReference>
<name>A0A7C4L2Z8_9CHLR</name>
<dbReference type="Pfam" id="PF01590">
    <property type="entry name" value="GAF"/>
    <property type="match status" value="1"/>
</dbReference>
<organism evidence="6">
    <name type="scientific">Bellilinea caldifistulae</name>
    <dbReference type="NCBI Taxonomy" id="360411"/>
    <lineage>
        <taxon>Bacteria</taxon>
        <taxon>Bacillati</taxon>
        <taxon>Chloroflexota</taxon>
        <taxon>Anaerolineae</taxon>
        <taxon>Anaerolineales</taxon>
        <taxon>Anaerolineaceae</taxon>
        <taxon>Bellilinea</taxon>
    </lineage>
</organism>
<feature type="domain" description="Histidine kinase" evidence="4">
    <location>
        <begin position="654"/>
        <end position="844"/>
    </location>
</feature>
<dbReference type="InterPro" id="IPR036890">
    <property type="entry name" value="HATPase_C_sf"/>
</dbReference>
<proteinExistence type="predicted"/>
<dbReference type="InterPro" id="IPR000700">
    <property type="entry name" value="PAS-assoc_C"/>
</dbReference>
<dbReference type="SMART" id="SM00065">
    <property type="entry name" value="GAF"/>
    <property type="match status" value="2"/>
</dbReference>
<dbReference type="InterPro" id="IPR003594">
    <property type="entry name" value="HATPase_dom"/>
</dbReference>
<dbReference type="PROSITE" id="PS50109">
    <property type="entry name" value="HIS_KIN"/>
    <property type="match status" value="1"/>
</dbReference>
<dbReference type="SMART" id="SM00387">
    <property type="entry name" value="HATPase_c"/>
    <property type="match status" value="1"/>
</dbReference>
<dbReference type="GO" id="GO:0046983">
    <property type="term" value="F:protein dimerization activity"/>
    <property type="evidence" value="ECO:0007669"/>
    <property type="project" value="InterPro"/>
</dbReference>
<accession>A0A7C4L2Z8</accession>